<dbReference type="PANTHER" id="PTHR10625">
    <property type="entry name" value="HISTONE DEACETYLASE HDAC1-RELATED"/>
    <property type="match status" value="1"/>
</dbReference>
<dbReference type="GO" id="GO:0040029">
    <property type="term" value="P:epigenetic regulation of gene expression"/>
    <property type="evidence" value="ECO:0007669"/>
    <property type="project" value="TreeGrafter"/>
</dbReference>
<sequence length="713" mass="79737">MQASGKKPMWCSPPRDDEQQQQQFTPEPEPPMETESDRLGVRTLLSLHTPPMMRSPQEKEAARHFDMHNNVISLLSTSPGSSSSSDTGSTGTDHSNGPHYMARYQSSVPDPMLHRMSNVSLMEEDDGRRSVIDEDKEDGEVSEGGLQEISHPMPAHDAHLAIRPQAARMEYLDDTDDDAPYVREVEMLIPLNTMTQEKVHRKRPAPSPASGRYNPNGTQYTWKRQSQEPSPLPALKKPFARRASPLALSDDGCLSTPTGGKSSTLAKLASNLLHQLENEPAGTLLVYQPTCLDHHNDSHQESRQRLCVLGGPEGVLHKDRFKDLKWANLSELRPARLNDILRVHTVEYIQHLERACGNLPEQNKEYLVGTLYDKKGGKRGDKKLTYDEWLKTDHAQKCFEVEDQPSGGSFDMDSPISKSSYMAARMAAGAVCHAIDKVLNNETKNAFVVVRPPGHHAGPNGCVEGEGFHLRPEMCTCGFCLINNVCIGASYAMSNYSAPYYTPPVPRDPDSLLESRKRVSIQRVAIVDFDIHHGNGTEEVIRNLIPHKQNYPLPPSWAPVQFSSYKPWRDENDPDNVFFSSIHLYDDDNFYPCSGVGPHGCSPELEKSKNIVNLPLKVLGPKYLDERLKLSSKAKRSLMEQSSKTFRDNVTKKLIPALTKFRPDLIMLSAGFDGHADDFYYFLSEDDYGWVTEQVAAVAEEYVAVILARSCGN</sequence>
<gene>
    <name evidence="3" type="ORF">Plil01_001100900</name>
</gene>
<organism evidence="3 4">
    <name type="scientific">Phytophthora lilii</name>
    <dbReference type="NCBI Taxonomy" id="2077276"/>
    <lineage>
        <taxon>Eukaryota</taxon>
        <taxon>Sar</taxon>
        <taxon>Stramenopiles</taxon>
        <taxon>Oomycota</taxon>
        <taxon>Peronosporomycetes</taxon>
        <taxon>Peronosporales</taxon>
        <taxon>Peronosporaceae</taxon>
        <taxon>Phytophthora</taxon>
    </lineage>
</organism>
<feature type="domain" description="Histone deacetylase" evidence="2">
    <location>
        <begin position="326"/>
        <end position="496"/>
    </location>
</feature>
<dbReference type="InterPro" id="IPR037138">
    <property type="entry name" value="His_deacetylse_dom_sf"/>
</dbReference>
<dbReference type="SUPFAM" id="SSF52768">
    <property type="entry name" value="Arginase/deacetylase"/>
    <property type="match status" value="1"/>
</dbReference>
<feature type="compositionally biased region" description="Polar residues" evidence="1">
    <location>
        <begin position="213"/>
        <end position="229"/>
    </location>
</feature>
<dbReference type="Gene3D" id="3.40.800.20">
    <property type="entry name" value="Histone deacetylase domain"/>
    <property type="match status" value="1"/>
</dbReference>
<evidence type="ECO:0000259" key="2">
    <source>
        <dbReference type="Pfam" id="PF00850"/>
    </source>
</evidence>
<dbReference type="OrthoDB" id="424012at2759"/>
<name>A0A9W6U0U7_9STRA</name>
<evidence type="ECO:0000313" key="4">
    <source>
        <dbReference type="Proteomes" id="UP001165083"/>
    </source>
</evidence>
<dbReference type="PANTHER" id="PTHR10625:SF26">
    <property type="entry name" value="HISTONE DEACETYLASE DOMAIN-CONTAINING PROTEIN"/>
    <property type="match status" value="1"/>
</dbReference>
<dbReference type="Pfam" id="PF00850">
    <property type="entry name" value="Hist_deacetyl"/>
    <property type="match status" value="2"/>
</dbReference>
<dbReference type="InterPro" id="IPR023801">
    <property type="entry name" value="His_deacetylse_dom"/>
</dbReference>
<evidence type="ECO:0000256" key="1">
    <source>
        <dbReference type="SAM" id="MobiDB-lite"/>
    </source>
</evidence>
<dbReference type="GO" id="GO:0000118">
    <property type="term" value="C:histone deacetylase complex"/>
    <property type="evidence" value="ECO:0007669"/>
    <property type="project" value="TreeGrafter"/>
</dbReference>
<accession>A0A9W6U0U7</accession>
<feature type="region of interest" description="Disordered" evidence="1">
    <location>
        <begin position="196"/>
        <end position="235"/>
    </location>
</feature>
<feature type="region of interest" description="Disordered" evidence="1">
    <location>
        <begin position="1"/>
        <end position="60"/>
    </location>
</feature>
<proteinExistence type="predicted"/>
<dbReference type="InterPro" id="IPR023696">
    <property type="entry name" value="Ureohydrolase_dom_sf"/>
</dbReference>
<keyword evidence="4" id="KW-1185">Reference proteome</keyword>
<dbReference type="AlphaFoldDB" id="A0A9W6U0U7"/>
<dbReference type="EMBL" id="BSXW01000607">
    <property type="protein sequence ID" value="GMF26481.1"/>
    <property type="molecule type" value="Genomic_DNA"/>
</dbReference>
<dbReference type="GO" id="GO:0005737">
    <property type="term" value="C:cytoplasm"/>
    <property type="evidence" value="ECO:0007669"/>
    <property type="project" value="TreeGrafter"/>
</dbReference>
<feature type="compositionally biased region" description="Low complexity" evidence="1">
    <location>
        <begin position="73"/>
        <end position="97"/>
    </location>
</feature>
<evidence type="ECO:0000313" key="3">
    <source>
        <dbReference type="EMBL" id="GMF26481.1"/>
    </source>
</evidence>
<feature type="domain" description="Histone deacetylase" evidence="2">
    <location>
        <begin position="516"/>
        <end position="703"/>
    </location>
</feature>
<comment type="caution">
    <text evidence="3">The sequence shown here is derived from an EMBL/GenBank/DDBJ whole genome shotgun (WGS) entry which is preliminary data.</text>
</comment>
<dbReference type="GO" id="GO:0004407">
    <property type="term" value="F:histone deacetylase activity"/>
    <property type="evidence" value="ECO:0007669"/>
    <property type="project" value="TreeGrafter"/>
</dbReference>
<reference evidence="3" key="1">
    <citation type="submission" date="2023-04" db="EMBL/GenBank/DDBJ databases">
        <title>Phytophthora lilii NBRC 32176.</title>
        <authorList>
            <person name="Ichikawa N."/>
            <person name="Sato H."/>
            <person name="Tonouchi N."/>
        </authorList>
    </citation>
    <scope>NUCLEOTIDE SEQUENCE</scope>
    <source>
        <strain evidence="3">NBRC 32176</strain>
    </source>
</reference>
<protein>
    <submittedName>
        <fullName evidence="3">Unnamed protein product</fullName>
    </submittedName>
</protein>
<feature type="region of interest" description="Disordered" evidence="1">
    <location>
        <begin position="73"/>
        <end position="151"/>
    </location>
</feature>
<dbReference type="Proteomes" id="UP001165083">
    <property type="component" value="Unassembled WGS sequence"/>
</dbReference>